<proteinExistence type="predicted"/>
<gene>
    <name evidence="1" type="ORF">H8Z76_02870</name>
</gene>
<dbReference type="Proteomes" id="UP000621540">
    <property type="component" value="Unassembled WGS sequence"/>
</dbReference>
<name>A0ABR7I7U1_9FIRM</name>
<accession>A0ABR7I7U1</accession>
<dbReference type="RefSeq" id="WP_186981608.1">
    <property type="nucleotide sequence ID" value="NZ_JACOQH010000002.1"/>
</dbReference>
<evidence type="ECO:0000313" key="1">
    <source>
        <dbReference type="EMBL" id="MBC5752975.1"/>
    </source>
</evidence>
<keyword evidence="2" id="KW-1185">Reference proteome</keyword>
<reference evidence="1 2" key="1">
    <citation type="submission" date="2020-08" db="EMBL/GenBank/DDBJ databases">
        <title>Genome public.</title>
        <authorList>
            <person name="Liu C."/>
            <person name="Sun Q."/>
        </authorList>
    </citation>
    <scope>NUCLEOTIDE SEQUENCE [LARGE SCALE GENOMIC DNA]</scope>
    <source>
        <strain evidence="1 2">BX0805</strain>
    </source>
</reference>
<evidence type="ECO:0000313" key="2">
    <source>
        <dbReference type="Proteomes" id="UP000621540"/>
    </source>
</evidence>
<organism evidence="1 2">
    <name type="scientific">Roseburia yibonii</name>
    <dbReference type="NCBI Taxonomy" id="2763063"/>
    <lineage>
        <taxon>Bacteria</taxon>
        <taxon>Bacillati</taxon>
        <taxon>Bacillota</taxon>
        <taxon>Clostridia</taxon>
        <taxon>Lachnospirales</taxon>
        <taxon>Lachnospiraceae</taxon>
        <taxon>Roseburia</taxon>
    </lineage>
</organism>
<protein>
    <submittedName>
        <fullName evidence="1">Uncharacterized protein</fullName>
    </submittedName>
</protein>
<comment type="caution">
    <text evidence="1">The sequence shown here is derived from an EMBL/GenBank/DDBJ whole genome shotgun (WGS) entry which is preliminary data.</text>
</comment>
<dbReference type="EMBL" id="JACOQH010000002">
    <property type="protein sequence ID" value="MBC5752975.1"/>
    <property type="molecule type" value="Genomic_DNA"/>
</dbReference>
<sequence length="68" mass="7718">MERQDILMQITEKLIEEELINKEGFSSVPEMAGCVTKRIDDVLRDYELVPMSRKESSSGTDTGHTLDT</sequence>